<evidence type="ECO:0000256" key="2">
    <source>
        <dbReference type="PROSITE-ProRule" id="PRU01161"/>
    </source>
</evidence>
<feature type="active site" description="Nucleophile" evidence="2">
    <location>
        <position position="43"/>
    </location>
</feature>
<dbReference type="PANTHER" id="PTHR24138">
    <property type="entry name" value="INTRACELLLAR PHOSPHOLIPASE A FAMILY"/>
    <property type="match status" value="1"/>
</dbReference>
<keyword evidence="2" id="KW-0442">Lipid degradation</keyword>
<dbReference type="InterPro" id="IPR047156">
    <property type="entry name" value="Teg/CotR/CapV-like"/>
</dbReference>
<feature type="short sequence motif" description="GXSXG" evidence="2">
    <location>
        <begin position="41"/>
        <end position="45"/>
    </location>
</feature>
<dbReference type="GO" id="GO:0016042">
    <property type="term" value="P:lipid catabolic process"/>
    <property type="evidence" value="ECO:0007669"/>
    <property type="project" value="UniProtKB-UniRule"/>
</dbReference>
<dbReference type="CDD" id="cd07199">
    <property type="entry name" value="Pat17_PNPLA8_PNPLA9_like"/>
    <property type="match status" value="1"/>
</dbReference>
<gene>
    <name evidence="4" type="ORF">PUN50_05560</name>
</gene>
<sequence length="317" mass="35392">MLNMLCLTGGGYRGIYTAAVIRNLEKEFETKIKQQCDCIAGTSIGGIIAIGLALGKSSDDIITAFQTYKADIFKSKGWYHNYLYSSRYTNDGLKEAINAIFGDFAQKTMQDLKAHSGIDLLITTVEMNTGKTLLINTIDEDYRYWTLEQVALATSAAPTFFPAFTRSKIRYIDGGVICNMPDIVAAQTYSRMRAVSLDEINILSIGTCYLSEKHCSAKKIADNAGGIKWASNLEYFINIQAPLVRQQCEALFMKHRYARLDFQLDAEIKLDDISADTERKLFDAAKQTTSQSNLLQNDALLQFMKIRKFGQPHVGSA</sequence>
<dbReference type="PANTHER" id="PTHR24138:SF12">
    <property type="entry name" value="PATATIN FAMILY PROTEIN"/>
    <property type="match status" value="1"/>
</dbReference>
<dbReference type="Proteomes" id="UP001219537">
    <property type="component" value="Chromosome 1"/>
</dbReference>
<protein>
    <submittedName>
        <fullName evidence="4">CBASS cGAMP-activated phospholipase</fullName>
    </submittedName>
</protein>
<feature type="domain" description="PNPLA" evidence="3">
    <location>
        <begin position="5"/>
        <end position="186"/>
    </location>
</feature>
<accession>A0AAQ2XYT5</accession>
<evidence type="ECO:0000313" key="4">
    <source>
        <dbReference type="EMBL" id="WDG09342.1"/>
    </source>
</evidence>
<dbReference type="InterPro" id="IPR002641">
    <property type="entry name" value="PNPLA_dom"/>
</dbReference>
<dbReference type="RefSeq" id="WP_005430766.1">
    <property type="nucleotide sequence ID" value="NZ_CP117988.1"/>
</dbReference>
<dbReference type="Gene3D" id="3.40.1090.10">
    <property type="entry name" value="Cytosolic phospholipase A2 catalytic domain"/>
    <property type="match status" value="1"/>
</dbReference>
<dbReference type="SUPFAM" id="SSF52151">
    <property type="entry name" value="FabD/lysophospholipase-like"/>
    <property type="match status" value="1"/>
</dbReference>
<evidence type="ECO:0000256" key="1">
    <source>
        <dbReference type="ARBA" id="ARBA00023098"/>
    </source>
</evidence>
<dbReference type="PROSITE" id="PS51635">
    <property type="entry name" value="PNPLA"/>
    <property type="match status" value="1"/>
</dbReference>
<evidence type="ECO:0000313" key="5">
    <source>
        <dbReference type="Proteomes" id="UP001219537"/>
    </source>
</evidence>
<feature type="active site" description="Proton acceptor" evidence="2">
    <location>
        <position position="173"/>
    </location>
</feature>
<dbReference type="NCBIfam" id="NF041079">
    <property type="entry name" value="CBASS_lipase"/>
    <property type="match status" value="1"/>
</dbReference>
<feature type="short sequence motif" description="DGA/G" evidence="2">
    <location>
        <begin position="173"/>
        <end position="175"/>
    </location>
</feature>
<proteinExistence type="predicted"/>
<keyword evidence="1 2" id="KW-0443">Lipid metabolism</keyword>
<dbReference type="InterPro" id="IPR016035">
    <property type="entry name" value="Acyl_Trfase/lysoPLipase"/>
</dbReference>
<dbReference type="EMBL" id="CP117988">
    <property type="protein sequence ID" value="WDG09342.1"/>
    <property type="molecule type" value="Genomic_DNA"/>
</dbReference>
<organism evidence="4 5">
    <name type="scientific">Vibrio campbellii</name>
    <dbReference type="NCBI Taxonomy" id="680"/>
    <lineage>
        <taxon>Bacteria</taxon>
        <taxon>Pseudomonadati</taxon>
        <taxon>Pseudomonadota</taxon>
        <taxon>Gammaproteobacteria</taxon>
        <taxon>Vibrionales</taxon>
        <taxon>Vibrionaceae</taxon>
        <taxon>Vibrio</taxon>
    </lineage>
</organism>
<dbReference type="Pfam" id="PF01734">
    <property type="entry name" value="Patatin"/>
    <property type="match status" value="1"/>
</dbReference>
<dbReference type="GO" id="GO:0016787">
    <property type="term" value="F:hydrolase activity"/>
    <property type="evidence" value="ECO:0007669"/>
    <property type="project" value="UniProtKB-UniRule"/>
</dbReference>
<reference evidence="4" key="1">
    <citation type="submission" date="2023-02" db="EMBL/GenBank/DDBJ databases">
        <title>Isolation, identification, and genome analysis of Vibrio campbellii in the Penaeus vannamei larvae stage.</title>
        <authorList>
            <person name="Huang T."/>
            <person name="Zhang B."/>
        </authorList>
    </citation>
    <scope>NUCLEOTIDE SEQUENCE</scope>
    <source>
        <strain evidence="4">20220413_1</strain>
    </source>
</reference>
<feature type="short sequence motif" description="GXGXXG" evidence="2">
    <location>
        <begin position="9"/>
        <end position="14"/>
    </location>
</feature>
<evidence type="ECO:0000259" key="3">
    <source>
        <dbReference type="PROSITE" id="PS51635"/>
    </source>
</evidence>
<dbReference type="AlphaFoldDB" id="A0AAQ2XYT5"/>
<name>A0AAQ2XYT5_9VIBR</name>
<keyword evidence="2" id="KW-0378">Hydrolase</keyword>